<organism evidence="7 8">
    <name type="scientific">Callosobruchus maculatus</name>
    <name type="common">Southern cowpea weevil</name>
    <name type="synonym">Pulse bruchid</name>
    <dbReference type="NCBI Taxonomy" id="64391"/>
    <lineage>
        <taxon>Eukaryota</taxon>
        <taxon>Metazoa</taxon>
        <taxon>Ecdysozoa</taxon>
        <taxon>Arthropoda</taxon>
        <taxon>Hexapoda</taxon>
        <taxon>Insecta</taxon>
        <taxon>Pterygota</taxon>
        <taxon>Neoptera</taxon>
        <taxon>Endopterygota</taxon>
        <taxon>Coleoptera</taxon>
        <taxon>Polyphaga</taxon>
        <taxon>Cucujiformia</taxon>
        <taxon>Chrysomeloidea</taxon>
        <taxon>Chrysomelidae</taxon>
        <taxon>Bruchinae</taxon>
        <taxon>Bruchini</taxon>
        <taxon>Callosobruchus</taxon>
    </lineage>
</organism>
<evidence type="ECO:0000259" key="6">
    <source>
        <dbReference type="PROSITE" id="PS50950"/>
    </source>
</evidence>
<dbReference type="EMBL" id="CAACVG010000894">
    <property type="protein sequence ID" value="VEN34653.1"/>
    <property type="molecule type" value="Genomic_DNA"/>
</dbReference>
<dbReference type="SUPFAM" id="SSF57716">
    <property type="entry name" value="Glucocorticoid receptor-like (DNA-binding domain)"/>
    <property type="match status" value="1"/>
</dbReference>
<evidence type="ECO:0000256" key="4">
    <source>
        <dbReference type="ARBA" id="ARBA00023125"/>
    </source>
</evidence>
<protein>
    <recommendedName>
        <fullName evidence="6">THAP-type domain-containing protein</fullName>
    </recommendedName>
</protein>
<evidence type="ECO:0000313" key="7">
    <source>
        <dbReference type="EMBL" id="VEN34653.1"/>
    </source>
</evidence>
<keyword evidence="3" id="KW-0862">Zinc</keyword>
<feature type="domain" description="THAP-type" evidence="6">
    <location>
        <begin position="1"/>
        <end position="82"/>
    </location>
</feature>
<dbReference type="InterPro" id="IPR006612">
    <property type="entry name" value="THAP_Znf"/>
</dbReference>
<keyword evidence="2 5" id="KW-0863">Zinc-finger</keyword>
<proteinExistence type="predicted"/>
<dbReference type="GO" id="GO:0003677">
    <property type="term" value="F:DNA binding"/>
    <property type="evidence" value="ECO:0007669"/>
    <property type="project" value="UniProtKB-UniRule"/>
</dbReference>
<evidence type="ECO:0000256" key="2">
    <source>
        <dbReference type="ARBA" id="ARBA00022771"/>
    </source>
</evidence>
<accession>A0A653BGP0</accession>
<name>A0A653BGP0_CALMS</name>
<feature type="non-terminal residue" evidence="7">
    <location>
        <position position="110"/>
    </location>
</feature>
<dbReference type="Gene3D" id="6.20.210.20">
    <property type="entry name" value="THAP domain"/>
    <property type="match status" value="1"/>
</dbReference>
<dbReference type="GO" id="GO:0008270">
    <property type="term" value="F:zinc ion binding"/>
    <property type="evidence" value="ECO:0007669"/>
    <property type="project" value="UniProtKB-KW"/>
</dbReference>
<gene>
    <name evidence="7" type="ORF">CALMAC_LOCUS779</name>
</gene>
<sequence>MHNCCVPGCHGTVGMHRFPKDEGRCQLWMKLVGNPKFLHKTCEEIRRSYRVCERHFAEEDKCPKINPNRYPRLRDNALPVLYLPSPADRIDYNYCCYCAEECASSEIRDK</sequence>
<keyword evidence="4 5" id="KW-0238">DNA-binding</keyword>
<dbReference type="SMART" id="SM00980">
    <property type="entry name" value="THAP"/>
    <property type="match status" value="1"/>
</dbReference>
<evidence type="ECO:0000256" key="1">
    <source>
        <dbReference type="ARBA" id="ARBA00022723"/>
    </source>
</evidence>
<evidence type="ECO:0000313" key="8">
    <source>
        <dbReference type="Proteomes" id="UP000410492"/>
    </source>
</evidence>
<dbReference type="AlphaFoldDB" id="A0A653BGP0"/>
<keyword evidence="1" id="KW-0479">Metal-binding</keyword>
<evidence type="ECO:0000256" key="3">
    <source>
        <dbReference type="ARBA" id="ARBA00022833"/>
    </source>
</evidence>
<reference evidence="7 8" key="1">
    <citation type="submission" date="2019-01" db="EMBL/GenBank/DDBJ databases">
        <authorList>
            <person name="Sayadi A."/>
        </authorList>
    </citation>
    <scope>NUCLEOTIDE SEQUENCE [LARGE SCALE GENOMIC DNA]</scope>
</reference>
<keyword evidence="8" id="KW-1185">Reference proteome</keyword>
<dbReference type="Proteomes" id="UP000410492">
    <property type="component" value="Unassembled WGS sequence"/>
</dbReference>
<dbReference type="OrthoDB" id="6778567at2759"/>
<dbReference type="InterPro" id="IPR038441">
    <property type="entry name" value="THAP_Znf_sf"/>
</dbReference>
<evidence type="ECO:0000256" key="5">
    <source>
        <dbReference type="PROSITE-ProRule" id="PRU00309"/>
    </source>
</evidence>
<dbReference type="PROSITE" id="PS50950">
    <property type="entry name" value="ZF_THAP"/>
    <property type="match status" value="1"/>
</dbReference>
<dbReference type="SMART" id="SM00692">
    <property type="entry name" value="DM3"/>
    <property type="match status" value="1"/>
</dbReference>
<dbReference type="Pfam" id="PF05485">
    <property type="entry name" value="THAP"/>
    <property type="match status" value="1"/>
</dbReference>